<dbReference type="GO" id="GO:0005886">
    <property type="term" value="C:plasma membrane"/>
    <property type="evidence" value="ECO:0007669"/>
    <property type="project" value="UniProtKB-SubCell"/>
</dbReference>
<dbReference type="CDD" id="cd06579">
    <property type="entry name" value="TM_PBP1_transp_AraH_like"/>
    <property type="match status" value="1"/>
</dbReference>
<dbReference type="PANTHER" id="PTHR32196">
    <property type="entry name" value="ABC TRANSPORTER PERMEASE PROTEIN YPHD-RELATED-RELATED"/>
    <property type="match status" value="1"/>
</dbReference>
<dbReference type="EMBL" id="BARU01016853">
    <property type="protein sequence ID" value="GAH53369.1"/>
    <property type="molecule type" value="Genomic_DNA"/>
</dbReference>
<comment type="subcellular location">
    <subcellularLocation>
        <location evidence="1">Cell membrane</location>
        <topology evidence="1">Multi-pass membrane protein</topology>
    </subcellularLocation>
</comment>
<proteinExistence type="predicted"/>
<feature type="transmembrane region" description="Helical" evidence="6">
    <location>
        <begin position="193"/>
        <end position="211"/>
    </location>
</feature>
<evidence type="ECO:0008006" key="8">
    <source>
        <dbReference type="Google" id="ProtNLM"/>
    </source>
</evidence>
<evidence type="ECO:0000256" key="1">
    <source>
        <dbReference type="ARBA" id="ARBA00004651"/>
    </source>
</evidence>
<feature type="transmembrane region" description="Helical" evidence="6">
    <location>
        <begin position="243"/>
        <end position="260"/>
    </location>
</feature>
<evidence type="ECO:0000256" key="6">
    <source>
        <dbReference type="SAM" id="Phobius"/>
    </source>
</evidence>
<dbReference type="GO" id="GO:0022857">
    <property type="term" value="F:transmembrane transporter activity"/>
    <property type="evidence" value="ECO:0007669"/>
    <property type="project" value="InterPro"/>
</dbReference>
<feature type="transmembrane region" description="Helical" evidence="6">
    <location>
        <begin position="218"/>
        <end position="237"/>
    </location>
</feature>
<evidence type="ECO:0000256" key="4">
    <source>
        <dbReference type="ARBA" id="ARBA00022989"/>
    </source>
</evidence>
<feature type="transmembrane region" description="Helical" evidence="6">
    <location>
        <begin position="7"/>
        <end position="33"/>
    </location>
</feature>
<keyword evidence="3 6" id="KW-0812">Transmembrane</keyword>
<comment type="caution">
    <text evidence="7">The sequence shown here is derived from an EMBL/GenBank/DDBJ whole genome shotgun (WGS) entry which is preliminary data.</text>
</comment>
<evidence type="ECO:0000256" key="5">
    <source>
        <dbReference type="ARBA" id="ARBA00023136"/>
    </source>
</evidence>
<evidence type="ECO:0000313" key="7">
    <source>
        <dbReference type="EMBL" id="GAH53369.1"/>
    </source>
</evidence>
<dbReference type="AlphaFoldDB" id="X1HHQ8"/>
<dbReference type="InterPro" id="IPR001851">
    <property type="entry name" value="ABC_transp_permease"/>
</dbReference>
<feature type="non-terminal residue" evidence="7">
    <location>
        <position position="1"/>
    </location>
</feature>
<organism evidence="7">
    <name type="scientific">marine sediment metagenome</name>
    <dbReference type="NCBI Taxonomy" id="412755"/>
    <lineage>
        <taxon>unclassified sequences</taxon>
        <taxon>metagenomes</taxon>
        <taxon>ecological metagenomes</taxon>
    </lineage>
</organism>
<keyword evidence="2" id="KW-1003">Cell membrane</keyword>
<evidence type="ECO:0000256" key="3">
    <source>
        <dbReference type="ARBA" id="ARBA00022692"/>
    </source>
</evidence>
<feature type="transmembrane region" description="Helical" evidence="6">
    <location>
        <begin position="153"/>
        <end position="173"/>
    </location>
</feature>
<feature type="transmembrane region" description="Helical" evidence="6">
    <location>
        <begin position="75"/>
        <end position="95"/>
    </location>
</feature>
<feature type="transmembrane region" description="Helical" evidence="6">
    <location>
        <begin position="107"/>
        <end position="129"/>
    </location>
</feature>
<accession>X1HHQ8</accession>
<feature type="transmembrane region" description="Helical" evidence="6">
    <location>
        <begin position="39"/>
        <end position="63"/>
    </location>
</feature>
<dbReference type="Pfam" id="PF02653">
    <property type="entry name" value="BPD_transp_2"/>
    <property type="match status" value="1"/>
</dbReference>
<reference evidence="7" key="1">
    <citation type="journal article" date="2014" name="Front. Microbiol.">
        <title>High frequency of phylogenetically diverse reductive dehalogenase-homologous genes in deep subseafloor sedimentary metagenomes.</title>
        <authorList>
            <person name="Kawai M."/>
            <person name="Futagami T."/>
            <person name="Toyoda A."/>
            <person name="Takaki Y."/>
            <person name="Nishi S."/>
            <person name="Hori S."/>
            <person name="Arai W."/>
            <person name="Tsubouchi T."/>
            <person name="Morono Y."/>
            <person name="Uchiyama I."/>
            <person name="Ito T."/>
            <person name="Fujiyama A."/>
            <person name="Inagaki F."/>
            <person name="Takami H."/>
        </authorList>
    </citation>
    <scope>NUCLEOTIDE SEQUENCE</scope>
    <source>
        <strain evidence="7">Expedition CK06-06</strain>
    </source>
</reference>
<sequence>SAIGQTIVILTGGIDLSVGATMLMADAVGAMLLGGQNRIIPILICLGLGLLIGAINGTGVAFLRIPPFIMTLGMMAILTGSIFIFAKTCGFASPILRYLSIGKVGNIPILIIIWIFLATIMTIIMRLTVFGREVYAIGSNPIASYHSGIKNRIVIFFVYVISGIFSAIAGLFLLGYTGVPELTYRGGGLGTNYTLSAIAAVIIGGTIFTGARGGVEKTIFGVLVLKILFSILTMMGMSGAGKLITQGLVVIVIVGIYMKLENLQEFSFKIRKWRLIRGKNS</sequence>
<evidence type="ECO:0000256" key="2">
    <source>
        <dbReference type="ARBA" id="ARBA00022475"/>
    </source>
</evidence>
<gene>
    <name evidence="7" type="ORF">S03H2_27989</name>
</gene>
<keyword evidence="5 6" id="KW-0472">Membrane</keyword>
<name>X1HHQ8_9ZZZZ</name>
<protein>
    <recommendedName>
        <fullName evidence="8">ABC transporter permease</fullName>
    </recommendedName>
</protein>
<keyword evidence="4 6" id="KW-1133">Transmembrane helix</keyword>